<keyword evidence="1" id="KW-0732">Signal</keyword>
<dbReference type="EMBL" id="FAOZ01000027">
    <property type="protein sequence ID" value="CUU59423.1"/>
    <property type="molecule type" value="Genomic_DNA"/>
</dbReference>
<sequence>MRTIAGSAVGAILATLPALADDPHADLPGLIDEALGYLETGLPV</sequence>
<feature type="domain" description="MftR C-terminal" evidence="2">
    <location>
        <begin position="2"/>
        <end position="43"/>
    </location>
</feature>
<accession>A0A0S4QWB4</accession>
<evidence type="ECO:0000259" key="2">
    <source>
        <dbReference type="Pfam" id="PF17754"/>
    </source>
</evidence>
<evidence type="ECO:0000313" key="3">
    <source>
        <dbReference type="EMBL" id="CUU59423.1"/>
    </source>
</evidence>
<protein>
    <recommendedName>
        <fullName evidence="2">MftR C-terminal domain-containing protein</fullName>
    </recommendedName>
</protein>
<feature type="chain" id="PRO_5038987639" description="MftR C-terminal domain-containing protein" evidence="1">
    <location>
        <begin position="21"/>
        <end position="44"/>
    </location>
</feature>
<dbReference type="AlphaFoldDB" id="A0A0S4QWB4"/>
<keyword evidence="4" id="KW-1185">Reference proteome</keyword>
<evidence type="ECO:0000256" key="1">
    <source>
        <dbReference type="SAM" id="SignalP"/>
    </source>
</evidence>
<dbReference type="InterPro" id="IPR041347">
    <property type="entry name" value="MftR_C"/>
</dbReference>
<organism evidence="3 4">
    <name type="scientific">Parafrankia irregularis</name>
    <dbReference type="NCBI Taxonomy" id="795642"/>
    <lineage>
        <taxon>Bacteria</taxon>
        <taxon>Bacillati</taxon>
        <taxon>Actinomycetota</taxon>
        <taxon>Actinomycetes</taxon>
        <taxon>Frankiales</taxon>
        <taxon>Frankiaceae</taxon>
        <taxon>Parafrankia</taxon>
    </lineage>
</organism>
<dbReference type="Proteomes" id="UP000198802">
    <property type="component" value="Unassembled WGS sequence"/>
</dbReference>
<reference evidence="4" key="1">
    <citation type="submission" date="2015-11" db="EMBL/GenBank/DDBJ databases">
        <authorList>
            <person name="Varghese N."/>
        </authorList>
    </citation>
    <scope>NUCLEOTIDE SEQUENCE [LARGE SCALE GENOMIC DNA]</scope>
    <source>
        <strain evidence="4">DSM 45899</strain>
    </source>
</reference>
<proteinExistence type="predicted"/>
<evidence type="ECO:0000313" key="4">
    <source>
        <dbReference type="Proteomes" id="UP000198802"/>
    </source>
</evidence>
<dbReference type="Pfam" id="PF17754">
    <property type="entry name" value="TetR_C_14"/>
    <property type="match status" value="1"/>
</dbReference>
<gene>
    <name evidence="3" type="ORF">Ga0074812_127100</name>
</gene>
<name>A0A0S4QWB4_9ACTN</name>
<feature type="signal peptide" evidence="1">
    <location>
        <begin position="1"/>
        <end position="20"/>
    </location>
</feature>